<evidence type="ECO:0008006" key="3">
    <source>
        <dbReference type="Google" id="ProtNLM"/>
    </source>
</evidence>
<dbReference type="eggNOG" id="COG5340">
    <property type="taxonomic scope" value="Bacteria"/>
</dbReference>
<accession>A0A086ZKG5</accession>
<evidence type="ECO:0000313" key="1">
    <source>
        <dbReference type="EMBL" id="KFI47015.1"/>
    </source>
</evidence>
<organism evidence="1 2">
    <name type="scientific">Bifidobacterium biavatii DSM 23969</name>
    <dbReference type="NCBI Taxonomy" id="1437608"/>
    <lineage>
        <taxon>Bacteria</taxon>
        <taxon>Bacillati</taxon>
        <taxon>Actinomycetota</taxon>
        <taxon>Actinomycetes</taxon>
        <taxon>Bifidobacteriales</taxon>
        <taxon>Bifidobacteriaceae</taxon>
        <taxon>Bifidobacterium</taxon>
    </lineage>
</organism>
<reference evidence="1 2" key="1">
    <citation type="submission" date="2014-03" db="EMBL/GenBank/DDBJ databases">
        <title>Genomics of Bifidobacteria.</title>
        <authorList>
            <person name="Ventura M."/>
            <person name="Milani C."/>
            <person name="Lugli G.A."/>
        </authorList>
    </citation>
    <scope>NUCLEOTIDE SEQUENCE [LARGE SCALE GENOMIC DNA]</scope>
    <source>
        <strain evidence="1 2">DSM 23969</strain>
    </source>
</reference>
<comment type="caution">
    <text evidence="1">The sequence shown here is derived from an EMBL/GenBank/DDBJ whole genome shotgun (WGS) entry which is preliminary data.</text>
</comment>
<sequence>MVSPMRRHKTVEALLDVAKRERRCAYGTGKAACAALDRRAKAGILMRVFPNAYVDPAYWESLQPPERSLHIARTIGARHPDWIFAGVVAAAAHGFEHQWSLHDGPVDIASPNRSTPLRETGVRRIYAPGCATESASGITVTDKARTVVDCCMMLEFRYAMPIVDSALAQGVSRRDILTVCGALHRNCLPVFRALHYADPRSENGGESLMRGTIVDSGFMVPEIQVTFVDPQTGKSYRVDFAWRLADGRIIVAEFDGVDKYVNPSMTDRRSIQGVVLAEREREAALRRARVTTIVRCTFEQVVQVTPLIDELQRAGVPRNR</sequence>
<dbReference type="Proteomes" id="UP000029108">
    <property type="component" value="Unassembled WGS sequence"/>
</dbReference>
<dbReference type="AlphaFoldDB" id="A0A086ZKG5"/>
<dbReference type="EMBL" id="JGYN01000038">
    <property type="protein sequence ID" value="KFI47015.1"/>
    <property type="molecule type" value="Genomic_DNA"/>
</dbReference>
<protein>
    <recommendedName>
        <fullName evidence="3">CTP synthase</fullName>
    </recommendedName>
</protein>
<gene>
    <name evidence="1" type="ORF">BBIA_2382</name>
</gene>
<evidence type="ECO:0000313" key="2">
    <source>
        <dbReference type="Proteomes" id="UP000029108"/>
    </source>
</evidence>
<dbReference type="STRING" id="1437608.GCA_000771645_01537"/>
<name>A0A086ZKG5_9BIFI</name>
<keyword evidence="2" id="KW-1185">Reference proteome</keyword>
<proteinExistence type="predicted"/>